<proteinExistence type="predicted"/>
<evidence type="ECO:0000313" key="8">
    <source>
        <dbReference type="Proteomes" id="UP001198983"/>
    </source>
</evidence>
<dbReference type="InterPro" id="IPR057309">
    <property type="entry name" value="PcsB_CC"/>
</dbReference>
<dbReference type="RefSeq" id="WP_228416586.1">
    <property type="nucleotide sequence ID" value="NZ_CP081135.1"/>
</dbReference>
<feature type="region of interest" description="Disordered" evidence="3">
    <location>
        <begin position="209"/>
        <end position="249"/>
    </location>
</feature>
<accession>A0AAX2ZLC2</accession>
<keyword evidence="1 4" id="KW-0732">Signal</keyword>
<dbReference type="KEGG" id="tem:JW646_03115"/>
<dbReference type="FunFam" id="2.70.70.10:FF:000006">
    <property type="entry name" value="M23 family peptidase"/>
    <property type="match status" value="1"/>
</dbReference>
<dbReference type="Pfam" id="PF01551">
    <property type="entry name" value="Peptidase_M23"/>
    <property type="match status" value="1"/>
</dbReference>
<evidence type="ECO:0000256" key="1">
    <source>
        <dbReference type="ARBA" id="ARBA00022729"/>
    </source>
</evidence>
<evidence type="ECO:0000259" key="6">
    <source>
        <dbReference type="Pfam" id="PF24568"/>
    </source>
</evidence>
<dbReference type="SUPFAM" id="SSF57997">
    <property type="entry name" value="Tropomyosin"/>
    <property type="match status" value="1"/>
</dbReference>
<dbReference type="AlphaFoldDB" id="A0AAX2ZLC2"/>
<dbReference type="InterPro" id="IPR050570">
    <property type="entry name" value="Cell_wall_metabolism_enzyme"/>
</dbReference>
<reference evidence="7 8" key="1">
    <citation type="journal article" date="2023" name="Int. J. Syst. Evol. Microbiol.">
        <title>Terrisporobacter hibernicus sp. nov., isolated from bovine faeces in Northern Ireland.</title>
        <authorList>
            <person name="Mitchell M."/>
            <person name="Nguyen S.V."/>
            <person name="Connor M."/>
            <person name="Fairley D.J."/>
            <person name="Donoghue O."/>
            <person name="Marshall H."/>
            <person name="Koolman L."/>
            <person name="McMullan G."/>
            <person name="Schaffer K.E."/>
            <person name="McGrath J.W."/>
            <person name="Fanning S."/>
        </authorList>
    </citation>
    <scope>NUCLEOTIDE SEQUENCE [LARGE SCALE GENOMIC DNA]</scope>
    <source>
        <strain evidence="7 8">MCA3</strain>
    </source>
</reference>
<evidence type="ECO:0000256" key="3">
    <source>
        <dbReference type="SAM" id="MobiDB-lite"/>
    </source>
</evidence>
<dbReference type="Pfam" id="PF24568">
    <property type="entry name" value="CC_PcsB"/>
    <property type="match status" value="1"/>
</dbReference>
<protein>
    <submittedName>
        <fullName evidence="7">Peptidoglycan DD-metalloendopeptidase family protein</fullName>
    </submittedName>
</protein>
<dbReference type="GO" id="GO:0004222">
    <property type="term" value="F:metalloendopeptidase activity"/>
    <property type="evidence" value="ECO:0007669"/>
    <property type="project" value="TreeGrafter"/>
</dbReference>
<dbReference type="Gene3D" id="6.10.250.3150">
    <property type="match status" value="1"/>
</dbReference>
<dbReference type="PANTHER" id="PTHR21666:SF270">
    <property type="entry name" value="MUREIN HYDROLASE ACTIVATOR ENVC"/>
    <property type="match status" value="1"/>
</dbReference>
<feature type="coiled-coil region" evidence="2">
    <location>
        <begin position="25"/>
        <end position="94"/>
    </location>
</feature>
<dbReference type="SUPFAM" id="SSF51261">
    <property type="entry name" value="Duplicated hybrid motif"/>
    <property type="match status" value="1"/>
</dbReference>
<evidence type="ECO:0000259" key="5">
    <source>
        <dbReference type="Pfam" id="PF01551"/>
    </source>
</evidence>
<evidence type="ECO:0000313" key="7">
    <source>
        <dbReference type="EMBL" id="UEL48457.1"/>
    </source>
</evidence>
<keyword evidence="8" id="KW-1185">Reference proteome</keyword>
<feature type="domain" description="M23ase beta-sheet core" evidence="5">
    <location>
        <begin position="272"/>
        <end position="366"/>
    </location>
</feature>
<evidence type="ECO:0000256" key="4">
    <source>
        <dbReference type="SAM" id="SignalP"/>
    </source>
</evidence>
<feature type="chain" id="PRO_5043724298" evidence="4">
    <location>
        <begin position="22"/>
        <end position="370"/>
    </location>
</feature>
<dbReference type="EMBL" id="CP081135">
    <property type="protein sequence ID" value="UEL48457.1"/>
    <property type="molecule type" value="Genomic_DNA"/>
</dbReference>
<dbReference type="Proteomes" id="UP001198983">
    <property type="component" value="Chromosome"/>
</dbReference>
<organism evidence="7 8">
    <name type="scientific">Terrisporobacter hibernicus</name>
    <dbReference type="NCBI Taxonomy" id="2813371"/>
    <lineage>
        <taxon>Bacteria</taxon>
        <taxon>Bacillati</taxon>
        <taxon>Bacillota</taxon>
        <taxon>Clostridia</taxon>
        <taxon>Peptostreptococcales</taxon>
        <taxon>Peptostreptococcaceae</taxon>
        <taxon>Terrisporobacter</taxon>
    </lineage>
</organism>
<name>A0AAX2ZLC2_9FIRM</name>
<dbReference type="InterPro" id="IPR011055">
    <property type="entry name" value="Dup_hybrid_motif"/>
</dbReference>
<dbReference type="PANTHER" id="PTHR21666">
    <property type="entry name" value="PEPTIDASE-RELATED"/>
    <property type="match status" value="1"/>
</dbReference>
<keyword evidence="2" id="KW-0175">Coiled coil</keyword>
<dbReference type="Gene3D" id="2.70.70.10">
    <property type="entry name" value="Glucose Permease (Domain IIA)"/>
    <property type="match status" value="1"/>
</dbReference>
<feature type="domain" description="Peptidoglycan hydrolase PcsB coiled-coil" evidence="6">
    <location>
        <begin position="81"/>
        <end position="154"/>
    </location>
</feature>
<dbReference type="CDD" id="cd12797">
    <property type="entry name" value="M23_peptidase"/>
    <property type="match status" value="1"/>
</dbReference>
<gene>
    <name evidence="7" type="ORF">JW646_03115</name>
</gene>
<dbReference type="InterPro" id="IPR016047">
    <property type="entry name" value="M23ase_b-sheet_dom"/>
</dbReference>
<evidence type="ECO:0000256" key="2">
    <source>
        <dbReference type="SAM" id="Coils"/>
    </source>
</evidence>
<feature type="signal peptide" evidence="4">
    <location>
        <begin position="1"/>
        <end position="21"/>
    </location>
</feature>
<sequence length="370" mass="40662">MKKIISTALICSMLFSASSMVYVSAENTESKLKSNQEKQEELDVKIKNLNEKKEKVEEKINQANKKIETINNESEKLKEDIKKLEKDITSNEESLGGRLKVINSNYTLGYLKVILSSNSISDFLNNVYIVQEVVEQDKQMLKDLESDKSEIEEKKTILDKNKEEAKVIKDELVKDKKSLEEDKAELKKLKSQLVNEEEALEEKLQKIAAENAATSSESNSNKSDSNKSDSNKSDSGNSNAVISNGSWPVPGHSTISSPFGYRIHPVLGVSKLHTGIDIPAPTGTPAVAVASGTVIYSGVQGSYGNTVMIRHDNGLVSLYAHNSSLVVKVGDKVKKGQVVTKIGSTGRSTGPHLHFEIRVNGTPQNPLNYL</sequence>